<feature type="transmembrane region" description="Helical" evidence="11">
    <location>
        <begin position="332"/>
        <end position="353"/>
    </location>
</feature>
<evidence type="ECO:0000256" key="5">
    <source>
        <dbReference type="ARBA" id="ARBA00022989"/>
    </source>
</evidence>
<dbReference type="Gene3D" id="1.10.287.70">
    <property type="match status" value="1"/>
</dbReference>
<evidence type="ECO:0000256" key="2">
    <source>
        <dbReference type="ARBA" id="ARBA00010486"/>
    </source>
</evidence>
<dbReference type="PANTHER" id="PTHR45651">
    <property type="entry name" value="CYCLIC NUCLEOTIDE-GATED ION CHANNEL 15-RELATED-RELATED"/>
    <property type="match status" value="1"/>
</dbReference>
<evidence type="ECO:0000259" key="12">
    <source>
        <dbReference type="PROSITE" id="PS50042"/>
    </source>
</evidence>
<dbReference type="GO" id="GO:0016020">
    <property type="term" value="C:membrane"/>
    <property type="evidence" value="ECO:0007669"/>
    <property type="project" value="UniProtKB-SubCell"/>
</dbReference>
<feature type="transmembrane region" description="Helical" evidence="11">
    <location>
        <begin position="493"/>
        <end position="519"/>
    </location>
</feature>
<evidence type="ECO:0000256" key="1">
    <source>
        <dbReference type="ARBA" id="ARBA00004141"/>
    </source>
</evidence>
<dbReference type="SUPFAM" id="SSF81324">
    <property type="entry name" value="Voltage-gated potassium channels"/>
    <property type="match status" value="1"/>
</dbReference>
<evidence type="ECO:0000256" key="10">
    <source>
        <dbReference type="SAM" id="MobiDB-lite"/>
    </source>
</evidence>
<dbReference type="GO" id="GO:0005216">
    <property type="term" value="F:monoatomic ion channel activity"/>
    <property type="evidence" value="ECO:0007669"/>
    <property type="project" value="InterPro"/>
</dbReference>
<dbReference type="InterPro" id="IPR000595">
    <property type="entry name" value="cNMP-bd_dom"/>
</dbReference>
<dbReference type="Pfam" id="PF00520">
    <property type="entry name" value="Ion_trans"/>
    <property type="match status" value="1"/>
</dbReference>
<protein>
    <submittedName>
        <fullName evidence="13">Putative cyclic nucleotide-gated ion channel 20, chloroplastic</fullName>
    </submittedName>
</protein>
<dbReference type="SMART" id="SM00100">
    <property type="entry name" value="cNMP"/>
    <property type="match status" value="1"/>
</dbReference>
<feature type="transmembrane region" description="Helical" evidence="11">
    <location>
        <begin position="298"/>
        <end position="317"/>
    </location>
</feature>
<keyword evidence="14" id="KW-1185">Reference proteome</keyword>
<dbReference type="AlphaFoldDB" id="A0A445GLL2"/>
<dbReference type="InterPro" id="IPR018490">
    <property type="entry name" value="cNMP-bd_dom_sf"/>
</dbReference>
<dbReference type="CDD" id="cd00038">
    <property type="entry name" value="CAP_ED"/>
    <property type="match status" value="1"/>
</dbReference>
<dbReference type="EMBL" id="QZWG01000016">
    <property type="protein sequence ID" value="RZB62120.1"/>
    <property type="molecule type" value="Genomic_DNA"/>
</dbReference>
<accession>A0A445GLL2</accession>
<comment type="caution">
    <text evidence="13">The sequence shown here is derived from an EMBL/GenBank/DDBJ whole genome shotgun (WGS) entry which is preliminary data.</text>
</comment>
<keyword evidence="3" id="KW-0813">Transport</keyword>
<evidence type="ECO:0000256" key="8">
    <source>
        <dbReference type="ARBA" id="ARBA00023286"/>
    </source>
</evidence>
<feature type="domain" description="Cyclic nucleotide-binding" evidence="12">
    <location>
        <begin position="601"/>
        <end position="679"/>
    </location>
</feature>
<keyword evidence="9" id="KW-0407">Ion channel</keyword>
<comment type="subcellular location">
    <subcellularLocation>
        <location evidence="1">Membrane</location>
        <topology evidence="1">Multi-pass membrane protein</topology>
    </subcellularLocation>
</comment>
<feature type="compositionally biased region" description="Basic and acidic residues" evidence="10">
    <location>
        <begin position="1"/>
        <end position="28"/>
    </location>
</feature>
<evidence type="ECO:0000313" key="14">
    <source>
        <dbReference type="Proteomes" id="UP000289340"/>
    </source>
</evidence>
<evidence type="ECO:0000256" key="6">
    <source>
        <dbReference type="ARBA" id="ARBA00023065"/>
    </source>
</evidence>
<sequence length="778" mass="89291">MANFEKDEVPIFSEVHPKPSNEPVDTKFPRGVPRTRSVSISIPSTLTEPYERGNNLVGYTGPLRSQRKTPFDHMSGPLYVTNKHGNLFRHNRVASEYQTAESKTENFPSCCGMGENDLQNNYAGKNEHLVRSGPLGMCNDPYCTTCPTYFKATQQMNSKASGIFNPEFRNTLYGDARDWARRLFAFLIPLVPRVMNPHNRLVQQWNKFFAICCLVAIFVDPLFFFLLSVQKEHKCIVIHWTMAKMLVVLRSMNDFIHFLNIVLQFRLAYVAPESRVVGAGELVDHPKKIALHYLRTSFIIDLFVVLPLPQIFILFVLPKHLGSSGANYSKNILRIVILVQNIPRLCWFLPMLISPTGSIFESPWASFFINLFTFMLSGHVVGSWWYLFGLQRVNLCLRVVCKKQFKAYIDECAKFIDCGHGQAEANQNNAIMLNWRNSSVASVCFTEDGFPYGIYNKAVNLTADHNVITRYVYSSFWGFQQISTLASNLTPSYFVWEVIFTMIIIGSGLLLFALLIGNIQNFLQALERRRLEMTLRRRDVEQWMSHRHLAEDLRRKVRQAERYNWAATRGVNEEMLLENLPEDLQRDIRRHLFTFIKKVRIFALLDEPILDAICERLRQKTYIKGSKILYDGGLVEKMVFIVRGKLESVGEDGISAPLYEGSVCGEELLTWCLEHPLASKGCGKARIPKQKLVSNRTVCCLTNVEAFALRAADLEEVTSIFARFFRSPRVQGAIRYGSPYWRCFAATTIQVAWRYRMKCLSRADTTRSNETSNIYNSL</sequence>
<keyword evidence="8" id="KW-1071">Ligand-gated ion channel</keyword>
<keyword evidence="6" id="KW-0406">Ion transport</keyword>
<organism evidence="13 14">
    <name type="scientific">Glycine soja</name>
    <name type="common">Wild soybean</name>
    <dbReference type="NCBI Taxonomy" id="3848"/>
    <lineage>
        <taxon>Eukaryota</taxon>
        <taxon>Viridiplantae</taxon>
        <taxon>Streptophyta</taxon>
        <taxon>Embryophyta</taxon>
        <taxon>Tracheophyta</taxon>
        <taxon>Spermatophyta</taxon>
        <taxon>Magnoliopsida</taxon>
        <taxon>eudicotyledons</taxon>
        <taxon>Gunneridae</taxon>
        <taxon>Pentapetalae</taxon>
        <taxon>rosids</taxon>
        <taxon>fabids</taxon>
        <taxon>Fabales</taxon>
        <taxon>Fabaceae</taxon>
        <taxon>Papilionoideae</taxon>
        <taxon>50 kb inversion clade</taxon>
        <taxon>NPAAA clade</taxon>
        <taxon>indigoferoid/millettioid clade</taxon>
        <taxon>Phaseoleae</taxon>
        <taxon>Glycine</taxon>
        <taxon>Glycine subgen. Soja</taxon>
    </lineage>
</organism>
<dbReference type="PANTHER" id="PTHR45651:SF11">
    <property type="entry name" value="CYCLIC NUCLEOTIDE-GATED ION CHANNEL 20, CHLOROPLASTIC-RELATED"/>
    <property type="match status" value="1"/>
</dbReference>
<reference evidence="13 14" key="1">
    <citation type="submission" date="2018-09" db="EMBL/GenBank/DDBJ databases">
        <title>A high-quality reference genome of wild soybean provides a powerful tool to mine soybean genomes.</title>
        <authorList>
            <person name="Xie M."/>
            <person name="Chung C.Y.L."/>
            <person name="Li M.-W."/>
            <person name="Wong F.-L."/>
            <person name="Chan T.-F."/>
            <person name="Lam H.-M."/>
        </authorList>
    </citation>
    <scope>NUCLEOTIDE SEQUENCE [LARGE SCALE GENOMIC DNA]</scope>
    <source>
        <strain evidence="14">cv. W05</strain>
        <tissue evidence="13">Hypocotyl of etiolated seedlings</tissue>
    </source>
</reference>
<keyword evidence="5 11" id="KW-1133">Transmembrane helix</keyword>
<feature type="region of interest" description="Disordered" evidence="10">
    <location>
        <begin position="1"/>
        <end position="33"/>
    </location>
</feature>
<dbReference type="Gene3D" id="1.10.287.630">
    <property type="entry name" value="Helix hairpin bin"/>
    <property type="match status" value="1"/>
</dbReference>
<evidence type="ECO:0000256" key="7">
    <source>
        <dbReference type="ARBA" id="ARBA00023136"/>
    </source>
</evidence>
<comment type="similarity">
    <text evidence="2">Belongs to the cyclic nucleotide-gated cation channel (TC 1.A.1.5) family.</text>
</comment>
<evidence type="ECO:0000256" key="11">
    <source>
        <dbReference type="SAM" id="Phobius"/>
    </source>
</evidence>
<dbReference type="Gene3D" id="2.60.120.10">
    <property type="entry name" value="Jelly Rolls"/>
    <property type="match status" value="1"/>
</dbReference>
<feature type="transmembrane region" description="Helical" evidence="11">
    <location>
        <begin position="208"/>
        <end position="229"/>
    </location>
</feature>
<keyword evidence="4 11" id="KW-0812">Transmembrane</keyword>
<dbReference type="InterPro" id="IPR014710">
    <property type="entry name" value="RmlC-like_jellyroll"/>
</dbReference>
<evidence type="ECO:0000313" key="13">
    <source>
        <dbReference type="EMBL" id="RZB62120.1"/>
    </source>
</evidence>
<evidence type="ECO:0000256" key="9">
    <source>
        <dbReference type="ARBA" id="ARBA00023303"/>
    </source>
</evidence>
<proteinExistence type="inferred from homology"/>
<gene>
    <name evidence="13" type="ORF">D0Y65_044394</name>
</gene>
<dbReference type="Proteomes" id="UP000289340">
    <property type="component" value="Chromosome 16"/>
</dbReference>
<dbReference type="InterPro" id="IPR005821">
    <property type="entry name" value="Ion_trans_dom"/>
</dbReference>
<dbReference type="PROSITE" id="PS50042">
    <property type="entry name" value="CNMP_BINDING_3"/>
    <property type="match status" value="1"/>
</dbReference>
<evidence type="ECO:0000256" key="3">
    <source>
        <dbReference type="ARBA" id="ARBA00022448"/>
    </source>
</evidence>
<feature type="transmembrane region" description="Helical" evidence="11">
    <location>
        <begin position="365"/>
        <end position="387"/>
    </location>
</feature>
<evidence type="ECO:0000256" key="4">
    <source>
        <dbReference type="ARBA" id="ARBA00022692"/>
    </source>
</evidence>
<name>A0A445GLL2_GLYSO</name>
<dbReference type="SUPFAM" id="SSF51206">
    <property type="entry name" value="cAMP-binding domain-like"/>
    <property type="match status" value="1"/>
</dbReference>
<dbReference type="Gramene" id="XM_028351393.1">
    <property type="protein sequence ID" value="XP_028207194.1"/>
    <property type="gene ID" value="LOC114390596"/>
</dbReference>
<keyword evidence="7 11" id="KW-0472">Membrane</keyword>